<protein>
    <submittedName>
        <fullName evidence="11">DUF421 domain-containing protein</fullName>
    </submittedName>
</protein>
<dbReference type="Proteomes" id="UP000180098">
    <property type="component" value="Unassembled WGS sequence"/>
</dbReference>
<dbReference type="Pfam" id="PF20730">
    <property type="entry name" value="YetF_N"/>
    <property type="match status" value="1"/>
</dbReference>
<evidence type="ECO:0000256" key="4">
    <source>
        <dbReference type="ARBA" id="ARBA00022692"/>
    </source>
</evidence>
<dbReference type="Pfam" id="PF07870">
    <property type="entry name" value="DUF1657"/>
    <property type="match status" value="1"/>
</dbReference>
<name>A0A1S2LRW5_9BACI</name>
<dbReference type="InterPro" id="IPR012452">
    <property type="entry name" value="DUF1657"/>
</dbReference>
<evidence type="ECO:0000313" key="12">
    <source>
        <dbReference type="Proteomes" id="UP000180098"/>
    </source>
</evidence>
<evidence type="ECO:0000256" key="5">
    <source>
        <dbReference type="ARBA" id="ARBA00022989"/>
    </source>
</evidence>
<evidence type="ECO:0000256" key="8">
    <source>
        <dbReference type="SAM" id="Phobius"/>
    </source>
</evidence>
<dbReference type="Pfam" id="PF04239">
    <property type="entry name" value="DUF421"/>
    <property type="match status" value="1"/>
</dbReference>
<dbReference type="OrthoDB" id="9778331at2"/>
<feature type="domain" description="YetF-like N-terminal transmembrane" evidence="10">
    <location>
        <begin position="5"/>
        <end position="77"/>
    </location>
</feature>
<dbReference type="GO" id="GO:0005886">
    <property type="term" value="C:plasma membrane"/>
    <property type="evidence" value="ECO:0007669"/>
    <property type="project" value="UniProtKB-SubCell"/>
</dbReference>
<evidence type="ECO:0000256" key="3">
    <source>
        <dbReference type="ARBA" id="ARBA00022475"/>
    </source>
</evidence>
<evidence type="ECO:0000259" key="10">
    <source>
        <dbReference type="Pfam" id="PF20730"/>
    </source>
</evidence>
<comment type="subcellular location">
    <subcellularLocation>
        <location evidence="1">Cell membrane</location>
        <topology evidence="1">Multi-pass membrane protein</topology>
    </subcellularLocation>
</comment>
<feature type="domain" description="YetF C-terminal" evidence="9">
    <location>
        <begin position="82"/>
        <end position="214"/>
    </location>
</feature>
<feature type="transmembrane region" description="Helical" evidence="8">
    <location>
        <begin position="59"/>
        <end position="77"/>
    </location>
</feature>
<evidence type="ECO:0000256" key="1">
    <source>
        <dbReference type="ARBA" id="ARBA00004651"/>
    </source>
</evidence>
<feature type="transmembrane region" description="Helical" evidence="8">
    <location>
        <begin position="6"/>
        <end position="26"/>
    </location>
</feature>
<dbReference type="InterPro" id="IPR007353">
    <property type="entry name" value="DUF421"/>
</dbReference>
<evidence type="ECO:0000256" key="2">
    <source>
        <dbReference type="ARBA" id="ARBA00006448"/>
    </source>
</evidence>
<comment type="caution">
    <text evidence="11">The sequence shown here is derived from an EMBL/GenBank/DDBJ whole genome shotgun (WGS) entry which is preliminary data.</text>
</comment>
<organism evidence="11 12">
    <name type="scientific">Anaerobacillus arseniciselenatis</name>
    <dbReference type="NCBI Taxonomy" id="85682"/>
    <lineage>
        <taxon>Bacteria</taxon>
        <taxon>Bacillati</taxon>
        <taxon>Bacillota</taxon>
        <taxon>Bacilli</taxon>
        <taxon>Bacillales</taxon>
        <taxon>Bacillaceae</taxon>
        <taxon>Anaerobacillus</taxon>
    </lineage>
</organism>
<dbReference type="RefSeq" id="WP_071312373.1">
    <property type="nucleotide sequence ID" value="NZ_MLQQ01000002.1"/>
</dbReference>
<feature type="transmembrane region" description="Helical" evidence="8">
    <location>
        <begin position="33"/>
        <end position="53"/>
    </location>
</feature>
<evidence type="ECO:0000256" key="7">
    <source>
        <dbReference type="SAM" id="Coils"/>
    </source>
</evidence>
<keyword evidence="7" id="KW-0175">Coiled coil</keyword>
<dbReference type="InterPro" id="IPR023090">
    <property type="entry name" value="UPF0702_alpha/beta_dom_sf"/>
</dbReference>
<keyword evidence="3" id="KW-1003">Cell membrane</keyword>
<proteinExistence type="inferred from homology"/>
<keyword evidence="5 8" id="KW-1133">Transmembrane helix</keyword>
<dbReference type="AlphaFoldDB" id="A0A1S2LRW5"/>
<evidence type="ECO:0000313" key="11">
    <source>
        <dbReference type="EMBL" id="OIJ15269.1"/>
    </source>
</evidence>
<dbReference type="PANTHER" id="PTHR34582">
    <property type="entry name" value="UPF0702 TRANSMEMBRANE PROTEIN YCAP"/>
    <property type="match status" value="1"/>
</dbReference>
<dbReference type="InterPro" id="IPR048454">
    <property type="entry name" value="YetF_N"/>
</dbReference>
<evidence type="ECO:0000256" key="6">
    <source>
        <dbReference type="ARBA" id="ARBA00023136"/>
    </source>
</evidence>
<dbReference type="Gene3D" id="3.30.240.20">
    <property type="entry name" value="bsu07140 like domains"/>
    <property type="match status" value="2"/>
</dbReference>
<gene>
    <name evidence="11" type="ORF">BKP35_05320</name>
</gene>
<keyword evidence="12" id="KW-1185">Reference proteome</keyword>
<evidence type="ECO:0000259" key="9">
    <source>
        <dbReference type="Pfam" id="PF04239"/>
    </source>
</evidence>
<reference evidence="11 12" key="1">
    <citation type="submission" date="2016-10" db="EMBL/GenBank/DDBJ databases">
        <title>Draft genome sequences of four alkaliphilic bacteria belonging to the Anaerobacillus genus.</title>
        <authorList>
            <person name="Bassil N.M."/>
            <person name="Lloyd J.R."/>
        </authorList>
    </citation>
    <scope>NUCLEOTIDE SEQUENCE [LARGE SCALE GENOMIC DNA]</scope>
    <source>
        <strain evidence="11 12">DSM 15340</strain>
    </source>
</reference>
<comment type="similarity">
    <text evidence="2">Belongs to the UPF0702 family.</text>
</comment>
<accession>A0A1S2LRW5</accession>
<keyword evidence="6 8" id="KW-0472">Membrane</keyword>
<dbReference type="EMBL" id="MLQQ01000002">
    <property type="protein sequence ID" value="OIJ15269.1"/>
    <property type="molecule type" value="Genomic_DNA"/>
</dbReference>
<sequence>MNDLVHVIIRTFIAFILMMILARLMGKRQITQITYFDYIVGITIGSIAAELTFSPHIRMSNFIVGMVIWAFVPIILSKIELKSVKFRTLMEGSTTTLIKDGQILEKNLKKEHLTIDEMMLLLRKKDIFKISDIQTAILEKNGEITVMKKSELQPITAKDVGLVVEKESAPCIVIMDGNVLNKTLTDYGYTKEWLLGEIKKQGANDFADVFLAQIDSLGNVYVDLFNDKLKIPQMKEKLLVAANIKQLQSNLVNFSLQTENKEAKQMYKTYADQMDKLIGEMAVYLKE</sequence>
<feature type="coiled-coil region" evidence="7">
    <location>
        <begin position="244"/>
        <end position="280"/>
    </location>
</feature>
<dbReference type="PANTHER" id="PTHR34582:SF7">
    <property type="entry name" value="UPF0702 TRANSMEMBRANE PROTEIN YDFS"/>
    <property type="match status" value="1"/>
</dbReference>
<keyword evidence="4 8" id="KW-0812">Transmembrane</keyword>